<dbReference type="AlphaFoldDB" id="A0A6L8ME68"/>
<accession>A0A6L8ME68</accession>
<dbReference type="RefSeq" id="WP_161017948.1">
    <property type="nucleotide sequence ID" value="NZ_WWCP01000001.1"/>
</dbReference>
<dbReference type="EMBL" id="WWCP01000001">
    <property type="protein sequence ID" value="MYM80539.1"/>
    <property type="molecule type" value="Genomic_DNA"/>
</dbReference>
<dbReference type="InterPro" id="IPR009752">
    <property type="entry name" value="Phage_Mu_GpJ"/>
</dbReference>
<comment type="caution">
    <text evidence="1">The sequence shown here is derived from an EMBL/GenBank/DDBJ whole genome shotgun (WGS) entry which is preliminary data.</text>
</comment>
<evidence type="ECO:0000313" key="1">
    <source>
        <dbReference type="EMBL" id="MYM80539.1"/>
    </source>
</evidence>
<sequence>MAYVTRNDLELRFGADEIAQREAALQPGAVDKALAAADALIDGYLAGRYALPLAVVPVTLPQFAEAIARYNLLGEAATERARTDYQDALAWLRDVQSGRVQLQQAAPVPGNEPATVVMVASSPAVFKRTGRP</sequence>
<gene>
    <name evidence="1" type="ORF">GTP44_01010</name>
</gene>
<name>A0A6L8ME68_9BURK</name>
<proteinExistence type="predicted"/>
<dbReference type="Pfam" id="PF07030">
    <property type="entry name" value="Phage_Mu_Gp36"/>
    <property type="match status" value="1"/>
</dbReference>
<reference evidence="1 2" key="1">
    <citation type="submission" date="2019-12" db="EMBL/GenBank/DDBJ databases">
        <title>Novel species isolated from a subtropical stream in China.</title>
        <authorList>
            <person name="Lu H."/>
        </authorList>
    </citation>
    <scope>NUCLEOTIDE SEQUENCE [LARGE SCALE GENOMIC DNA]</scope>
    <source>
        <strain evidence="1 2">FT50W</strain>
    </source>
</reference>
<evidence type="ECO:0000313" key="2">
    <source>
        <dbReference type="Proteomes" id="UP000474565"/>
    </source>
</evidence>
<protein>
    <submittedName>
        <fullName evidence="1">DUF1320 domain-containing protein</fullName>
    </submittedName>
</protein>
<organism evidence="1 2">
    <name type="scientific">Duganella lactea</name>
    <dbReference type="NCBI Taxonomy" id="2692173"/>
    <lineage>
        <taxon>Bacteria</taxon>
        <taxon>Pseudomonadati</taxon>
        <taxon>Pseudomonadota</taxon>
        <taxon>Betaproteobacteria</taxon>
        <taxon>Burkholderiales</taxon>
        <taxon>Oxalobacteraceae</taxon>
        <taxon>Telluria group</taxon>
        <taxon>Duganella</taxon>
    </lineage>
</organism>
<dbReference type="Proteomes" id="UP000474565">
    <property type="component" value="Unassembled WGS sequence"/>
</dbReference>